<dbReference type="Pfam" id="PF05351">
    <property type="entry name" value="GMP_PDE_delta"/>
    <property type="match status" value="1"/>
</dbReference>
<name>A0A1S3D5P6_DIACI</name>
<protein>
    <submittedName>
        <fullName evidence="8">Protein unc-119</fullName>
    </submittedName>
</protein>
<feature type="region of interest" description="Disordered" evidence="5">
    <location>
        <begin position="88"/>
        <end position="130"/>
    </location>
</feature>
<dbReference type="GO" id="GO:0005929">
    <property type="term" value="C:cilium"/>
    <property type="evidence" value="ECO:0007669"/>
    <property type="project" value="TreeGrafter"/>
</dbReference>
<dbReference type="GO" id="GO:0042953">
    <property type="term" value="P:lipoprotein transport"/>
    <property type="evidence" value="ECO:0007669"/>
    <property type="project" value="TreeGrafter"/>
</dbReference>
<dbReference type="PaxDb" id="121845-A0A1S3D5P6"/>
<dbReference type="STRING" id="121845.A0A1S3D5P6"/>
<gene>
    <name evidence="8" type="primary">LOC103511958</name>
</gene>
<dbReference type="OMA" id="CLVMHNK"/>
<dbReference type="CTD" id="31664"/>
<dbReference type="GO" id="GO:0007399">
    <property type="term" value="P:nervous system development"/>
    <property type="evidence" value="ECO:0007669"/>
    <property type="project" value="TreeGrafter"/>
</dbReference>
<dbReference type="Proteomes" id="UP000079169">
    <property type="component" value="Unplaced"/>
</dbReference>
<dbReference type="InterPro" id="IPR051519">
    <property type="entry name" value="PDE6D_unc-119_myristoyl-bd"/>
</dbReference>
<evidence type="ECO:0000313" key="7">
    <source>
        <dbReference type="Proteomes" id="UP000079169"/>
    </source>
</evidence>
<comment type="similarity">
    <text evidence="1">Belongs to the PDE6D/unc-119 family.</text>
</comment>
<evidence type="ECO:0000256" key="5">
    <source>
        <dbReference type="SAM" id="MobiDB-lite"/>
    </source>
</evidence>
<feature type="compositionally biased region" description="Polar residues" evidence="5">
    <location>
        <begin position="88"/>
        <end position="121"/>
    </location>
</feature>
<dbReference type="OrthoDB" id="10248777at2759"/>
<evidence type="ECO:0000256" key="3">
    <source>
        <dbReference type="ARBA" id="ARBA00022927"/>
    </source>
</evidence>
<feature type="domain" description="GMP phosphodiesterase delta subunit" evidence="6">
    <location>
        <begin position="59"/>
        <end position="240"/>
    </location>
</feature>
<keyword evidence="7" id="KW-1185">Reference proteome</keyword>
<dbReference type="AlphaFoldDB" id="A0A1S3D5P6"/>
<evidence type="ECO:0000256" key="1">
    <source>
        <dbReference type="ARBA" id="ARBA00008102"/>
    </source>
</evidence>
<dbReference type="KEGG" id="dci:103511958"/>
<dbReference type="InterPro" id="IPR008015">
    <property type="entry name" value="PDED_dom"/>
</dbReference>
<dbReference type="GeneID" id="103511958"/>
<evidence type="ECO:0000256" key="4">
    <source>
        <dbReference type="ARBA" id="ARBA00023121"/>
    </source>
</evidence>
<dbReference type="FunFam" id="2.70.50.40:FF:000003">
    <property type="entry name" value="UNC119 homologue, putative"/>
    <property type="match status" value="1"/>
</dbReference>
<dbReference type="PANTHER" id="PTHR12951:SF1">
    <property type="entry name" value="PROTEIN UNC-119 HOMOLOG"/>
    <property type="match status" value="1"/>
</dbReference>
<feature type="compositionally biased region" description="Polar residues" evidence="5">
    <location>
        <begin position="1"/>
        <end position="12"/>
    </location>
</feature>
<feature type="region of interest" description="Disordered" evidence="5">
    <location>
        <begin position="1"/>
        <end position="33"/>
    </location>
</feature>
<keyword evidence="3" id="KW-0653">Protein transport</keyword>
<proteinExistence type="inferred from homology"/>
<evidence type="ECO:0000256" key="2">
    <source>
        <dbReference type="ARBA" id="ARBA00022448"/>
    </source>
</evidence>
<dbReference type="Gene3D" id="2.70.50.40">
    <property type="entry name" value="GMP phosphodiesterase, delta subunit"/>
    <property type="match status" value="1"/>
</dbReference>
<evidence type="ECO:0000313" key="8">
    <source>
        <dbReference type="RefSeq" id="XP_008474932.1"/>
    </source>
</evidence>
<evidence type="ECO:0000259" key="6">
    <source>
        <dbReference type="Pfam" id="PF05351"/>
    </source>
</evidence>
<keyword evidence="4" id="KW-0446">Lipid-binding</keyword>
<dbReference type="SUPFAM" id="SSF81296">
    <property type="entry name" value="E set domains"/>
    <property type="match status" value="1"/>
</dbReference>
<accession>A0A1S3D5P6</accession>
<dbReference type="InterPro" id="IPR037036">
    <property type="entry name" value="PDED_dom_sf"/>
</dbReference>
<dbReference type="InterPro" id="IPR014756">
    <property type="entry name" value="Ig_E-set"/>
</dbReference>
<organism evidence="7 8">
    <name type="scientific">Diaphorina citri</name>
    <name type="common">Asian citrus psyllid</name>
    <dbReference type="NCBI Taxonomy" id="121845"/>
    <lineage>
        <taxon>Eukaryota</taxon>
        <taxon>Metazoa</taxon>
        <taxon>Ecdysozoa</taxon>
        <taxon>Arthropoda</taxon>
        <taxon>Hexapoda</taxon>
        <taxon>Insecta</taxon>
        <taxon>Pterygota</taxon>
        <taxon>Neoptera</taxon>
        <taxon>Paraneoptera</taxon>
        <taxon>Hemiptera</taxon>
        <taxon>Sternorrhyncha</taxon>
        <taxon>Psylloidea</taxon>
        <taxon>Psyllidae</taxon>
        <taxon>Diaphorininae</taxon>
        <taxon>Diaphorina</taxon>
    </lineage>
</organism>
<keyword evidence="2" id="KW-0813">Transport</keyword>
<dbReference type="PANTHER" id="PTHR12951">
    <property type="entry name" value="RETINAL PROTEIN 4"/>
    <property type="match status" value="1"/>
</dbReference>
<dbReference type="GO" id="GO:0060271">
    <property type="term" value="P:cilium assembly"/>
    <property type="evidence" value="ECO:0007669"/>
    <property type="project" value="TreeGrafter"/>
</dbReference>
<dbReference type="GO" id="GO:0008289">
    <property type="term" value="F:lipid binding"/>
    <property type="evidence" value="ECO:0007669"/>
    <property type="project" value="UniProtKB-KW"/>
</dbReference>
<sequence length="243" mass="27734">MNAVSNGQNENMTCLDDSPSSKEASPVTEEELLRKPYITPEDVLCLNHITENYLCSPDANIYEIEFLRFKIRDIDSNTVLFEIAKPANTASTPSSTPGNNAESPESQGDRNSTSHDTQANNIPKDPNTGRFVRYQFTPKFLNLKNIGATITFSIGDFEINNFRMIEKHYFNDTVHLKTFDFNFGYCIPNSINTCEHIYVFPNLSKSLTQEMIDNPFHTKSDSFYFINNKLFMHNKAEYSYNGV</sequence>
<dbReference type="RefSeq" id="XP_008474932.1">
    <property type="nucleotide sequence ID" value="XM_008476710.3"/>
</dbReference>
<reference evidence="8" key="1">
    <citation type="submission" date="2025-08" db="UniProtKB">
        <authorList>
            <consortium name="RefSeq"/>
        </authorList>
    </citation>
    <scope>IDENTIFICATION</scope>
</reference>